<dbReference type="CDD" id="cd05233">
    <property type="entry name" value="SDR_c"/>
    <property type="match status" value="1"/>
</dbReference>
<reference evidence="5 7" key="2">
    <citation type="submission" date="2018-10" db="EMBL/GenBank/DDBJ databases">
        <title>Genomic Encyclopedia of Type Strains, Phase IV (KMG-IV): sequencing the most valuable type-strain genomes for metagenomic binning, comparative biology and taxonomic classification.</title>
        <authorList>
            <person name="Goeker M."/>
        </authorList>
    </citation>
    <scope>NUCLEOTIDE SEQUENCE [LARGE SCALE GENOMIC DNA]</scope>
    <source>
        <strain evidence="5 7">DSM 19791</strain>
    </source>
</reference>
<comment type="similarity">
    <text evidence="1 2">Belongs to the short-chain dehydrogenases/reductases (SDR) family.</text>
</comment>
<dbReference type="PANTHER" id="PTHR43975:SF2">
    <property type="entry name" value="EG:BACR7A4.14 PROTEIN-RELATED"/>
    <property type="match status" value="1"/>
</dbReference>
<dbReference type="SMART" id="SM00822">
    <property type="entry name" value="PKS_KR"/>
    <property type="match status" value="1"/>
</dbReference>
<accession>A0AAD1G2D5</accession>
<dbReference type="InterPro" id="IPR036291">
    <property type="entry name" value="NAD(P)-bd_dom_sf"/>
</dbReference>
<dbReference type="PRINTS" id="PR00081">
    <property type="entry name" value="GDHRDH"/>
</dbReference>
<dbReference type="PANTHER" id="PTHR43975">
    <property type="entry name" value="ZGC:101858"/>
    <property type="match status" value="1"/>
</dbReference>
<dbReference type="AlphaFoldDB" id="A0AAD1G2D5"/>
<dbReference type="RefSeq" id="WP_121052613.1">
    <property type="nucleotide sequence ID" value="NZ_AP018711.1"/>
</dbReference>
<dbReference type="EMBL" id="AP018711">
    <property type="protein sequence ID" value="BBE35650.1"/>
    <property type="molecule type" value="Genomic_DNA"/>
</dbReference>
<dbReference type="InterPro" id="IPR020904">
    <property type="entry name" value="Sc_DH/Rdtase_CS"/>
</dbReference>
<evidence type="ECO:0000259" key="3">
    <source>
        <dbReference type="SMART" id="SM00822"/>
    </source>
</evidence>
<dbReference type="PRINTS" id="PR00080">
    <property type="entry name" value="SDRFAMILY"/>
</dbReference>
<dbReference type="InterPro" id="IPR002347">
    <property type="entry name" value="SDR_fam"/>
</dbReference>
<organism evidence="4 6">
    <name type="scientific">Sphingosinicella microcystinivorans</name>
    <dbReference type="NCBI Taxonomy" id="335406"/>
    <lineage>
        <taxon>Bacteria</taxon>
        <taxon>Pseudomonadati</taxon>
        <taxon>Pseudomonadota</taxon>
        <taxon>Alphaproteobacteria</taxon>
        <taxon>Sphingomonadales</taxon>
        <taxon>Sphingosinicellaceae</taxon>
        <taxon>Sphingosinicella</taxon>
    </lineage>
</organism>
<reference evidence="4 6" key="1">
    <citation type="submission" date="2018-06" db="EMBL/GenBank/DDBJ databases">
        <title>Complete Genome Sequence of the Microcystin-Degrading Bacterium Sphingosinicella microcystinivorans Strain B-9.</title>
        <authorList>
            <person name="Jin H."/>
            <person name="Nishizawa T."/>
            <person name="Guo Y."/>
            <person name="Nishizawa A."/>
            <person name="Park H."/>
            <person name="Kato H."/>
            <person name="Tsuji K."/>
            <person name="Harada K."/>
        </authorList>
    </citation>
    <scope>NUCLEOTIDE SEQUENCE [LARGE SCALE GENOMIC DNA]</scope>
    <source>
        <strain evidence="4 6">B9</strain>
    </source>
</reference>
<dbReference type="Pfam" id="PF00106">
    <property type="entry name" value="adh_short"/>
    <property type="match status" value="1"/>
</dbReference>
<sequence length="251" mass="25576">MRDPKGMSVLITGGGSGLGEATARHLVAEGARVTISGRRADKVKAAAEAMGCAWVAGDVSVAADREAMIAAALAHSGRLDALVNNAGNMYRGPIEKLEEAKLLEIFHTNVVGAMMLTGLAVPHLEASGGAVIFMGSSHTRRSFPGASPYAATKAAVQTLTQVLGAELGPRGIRVNCVIPGGVVTEINVRAGLMSADEAAARQTAMLPMQAIAHAGTGADIAEAIDYLIRAEWVTGAILDVDGGLGLGVTQA</sequence>
<evidence type="ECO:0000313" key="5">
    <source>
        <dbReference type="EMBL" id="RKS86305.1"/>
    </source>
</evidence>
<gene>
    <name evidence="5" type="ORF">DFR51_3007</name>
    <name evidence="4" type="ORF">SmB9_33080</name>
</gene>
<dbReference type="Proteomes" id="UP000276029">
    <property type="component" value="Unassembled WGS sequence"/>
</dbReference>
<keyword evidence="7" id="KW-1185">Reference proteome</keyword>
<protein>
    <submittedName>
        <fullName evidence="4 5">Dehydrogenase</fullName>
    </submittedName>
</protein>
<evidence type="ECO:0000313" key="7">
    <source>
        <dbReference type="Proteomes" id="UP000276029"/>
    </source>
</evidence>
<evidence type="ECO:0000313" key="6">
    <source>
        <dbReference type="Proteomes" id="UP000275727"/>
    </source>
</evidence>
<feature type="domain" description="Ketoreductase" evidence="3">
    <location>
        <begin position="7"/>
        <end position="186"/>
    </location>
</feature>
<name>A0AAD1G2D5_SPHMI</name>
<dbReference type="InterPro" id="IPR057326">
    <property type="entry name" value="KR_dom"/>
</dbReference>
<dbReference type="Gene3D" id="3.40.50.720">
    <property type="entry name" value="NAD(P)-binding Rossmann-like Domain"/>
    <property type="match status" value="1"/>
</dbReference>
<dbReference type="FunFam" id="3.40.50.720:FF:000084">
    <property type="entry name" value="Short-chain dehydrogenase reductase"/>
    <property type="match status" value="1"/>
</dbReference>
<dbReference type="Proteomes" id="UP000275727">
    <property type="component" value="Chromosome"/>
</dbReference>
<evidence type="ECO:0000256" key="1">
    <source>
        <dbReference type="ARBA" id="ARBA00006484"/>
    </source>
</evidence>
<evidence type="ECO:0000313" key="4">
    <source>
        <dbReference type="EMBL" id="BBE35650.1"/>
    </source>
</evidence>
<dbReference type="KEGG" id="smic:SmB9_33080"/>
<evidence type="ECO:0000256" key="2">
    <source>
        <dbReference type="RuleBase" id="RU000363"/>
    </source>
</evidence>
<dbReference type="SUPFAM" id="SSF51735">
    <property type="entry name" value="NAD(P)-binding Rossmann-fold domains"/>
    <property type="match status" value="1"/>
</dbReference>
<proteinExistence type="inferred from homology"/>
<dbReference type="PROSITE" id="PS00061">
    <property type="entry name" value="ADH_SHORT"/>
    <property type="match status" value="1"/>
</dbReference>
<dbReference type="EMBL" id="RBWX01000010">
    <property type="protein sequence ID" value="RKS86305.1"/>
    <property type="molecule type" value="Genomic_DNA"/>
</dbReference>